<evidence type="ECO:0000313" key="2">
    <source>
        <dbReference type="EMBL" id="MFC0390817.1"/>
    </source>
</evidence>
<reference evidence="2 3" key="1">
    <citation type="submission" date="2024-09" db="EMBL/GenBank/DDBJ databases">
        <authorList>
            <person name="Sun Q."/>
            <person name="Mori K."/>
        </authorList>
    </citation>
    <scope>NUCLEOTIDE SEQUENCE [LARGE SCALE GENOMIC DNA]</scope>
    <source>
        <strain evidence="2 3">CCM 4839</strain>
    </source>
</reference>
<accession>A0ABV6J5J3</accession>
<evidence type="ECO:0000256" key="1">
    <source>
        <dbReference type="SAM" id="SignalP"/>
    </source>
</evidence>
<feature type="signal peptide" evidence="1">
    <location>
        <begin position="1"/>
        <end position="23"/>
    </location>
</feature>
<keyword evidence="1" id="KW-0732">Signal</keyword>
<keyword evidence="3" id="KW-1185">Reference proteome</keyword>
<dbReference type="Gene3D" id="2.60.120.260">
    <property type="entry name" value="Galactose-binding domain-like"/>
    <property type="match status" value="1"/>
</dbReference>
<dbReference type="EMBL" id="JBHLVF010000010">
    <property type="protein sequence ID" value="MFC0390817.1"/>
    <property type="molecule type" value="Genomic_DNA"/>
</dbReference>
<protein>
    <submittedName>
        <fullName evidence="2">Sugar-binding domain-containing protein</fullName>
    </submittedName>
</protein>
<feature type="chain" id="PRO_5046790832" evidence="1">
    <location>
        <begin position="24"/>
        <end position="1040"/>
    </location>
</feature>
<dbReference type="RefSeq" id="WP_204818489.1">
    <property type="nucleotide sequence ID" value="NZ_JANHOF010000004.1"/>
</dbReference>
<evidence type="ECO:0000313" key="3">
    <source>
        <dbReference type="Proteomes" id="UP001589818"/>
    </source>
</evidence>
<name>A0ABV6J5J3_9BACL</name>
<gene>
    <name evidence="2" type="ORF">ACFFJ8_05475</name>
</gene>
<dbReference type="Proteomes" id="UP001589818">
    <property type="component" value="Unassembled WGS sequence"/>
</dbReference>
<sequence length="1040" mass="114296">MWKPIGSLALAAIVTAAALVPVAGPVRTASATADVLEFAPGDAAEQALLIENDGAIQEHGTYFRFTDGWSHLTYKLTKPLNSKALLTLTLASQYLVRVSTDNATWTDVLDYEVNGNFKEDRTIDLSPYFAQSPDVYVRLEDKVKTDGWGGQIWRAKLQTYDLGTSAADLQADLSDGWSVSVDQGPPQTIQTGDPIAIAAGSTASYTRTFQVPDGWPALPIRLAFSGVTGEATVYVNGAPTGVGKEEHMPFTVPVATSDLQSGQLDIRVDVQREPGAVGSGDLGLWRTVKAGHEDLFTIPEPVRTFGSEQVKLEKQYAPYDLTELNWLGANALQSLYDDRYGLLNFDGYMRNKELHYVHDSLRAIGAFYEEERYSPVVRLDLVKKLYNGVKAAKVPGSDYEFFLKHDKRPKKIRGSFTVPADLQFEADQDLNEPIGNIGFRVRQGNGTELASKELSYSDGTIGYAGGQYDFTRTYANATGTANVAAAVRYWDGDADKPSQVTFSATGDVSALTAVVDDFDQRWQGRSYALAEKPDRTTASASNGDFVIDNPQERYILLRTNPDWWVKSILVTWDGHPSQVKLKATNGVFTSVEITYPSASNPVTLKAVPFEWFDPNMNWPHAAAANILQTGHYGAGGFDPTYSVDIEGLGPYGLATAAYILKKYGDPHANEAVALAKLAVDGAYEAELTRPARTSILHGLMVASEALMRAGYPTYETQFRHWADRILAEQQSDGSWVWLDMQTRNMVTMLHAYNQLGDAKYLQSYNDARGTIQYSPQGLVWKGQVNVGSPLPLYGAPDIAFLAHRNDPALADVMSAVGHYFGDTGLCGCSDINPYFLGFSLKNAGLTDGLGDTRYPLKLWEYAKYDAGGMTVLLNPTAYVNNPYYPAEERNRGLTLLGERNLGGWLTQVDVPDGGATQPAGIVQGESARSTRPQDGQHAIYFDVDDRFLHDLDKEKGKDKDKVVVTVRYLDEGHDSWTLEFDAGRGNDSFKVKKNGTNRWTEKSFVLPHARFAGGLNGHDFRIRDNGGETVTISRVEVRLK</sequence>
<comment type="caution">
    <text evidence="2">The sequence shown here is derived from an EMBL/GenBank/DDBJ whole genome shotgun (WGS) entry which is preliminary data.</text>
</comment>
<dbReference type="SUPFAM" id="SSF49785">
    <property type="entry name" value="Galactose-binding domain-like"/>
    <property type="match status" value="1"/>
</dbReference>
<dbReference type="InterPro" id="IPR008979">
    <property type="entry name" value="Galactose-bd-like_sf"/>
</dbReference>
<proteinExistence type="predicted"/>
<organism evidence="2 3">
    <name type="scientific">Paenibacillus mendelii</name>
    <dbReference type="NCBI Taxonomy" id="206163"/>
    <lineage>
        <taxon>Bacteria</taxon>
        <taxon>Bacillati</taxon>
        <taxon>Bacillota</taxon>
        <taxon>Bacilli</taxon>
        <taxon>Bacillales</taxon>
        <taxon>Paenibacillaceae</taxon>
        <taxon>Paenibacillus</taxon>
    </lineage>
</organism>